<comment type="caution">
    <text evidence="1">The sequence shown here is derived from an EMBL/GenBank/DDBJ whole genome shotgun (WGS) entry which is preliminary data.</text>
</comment>
<evidence type="ECO:0000313" key="2">
    <source>
        <dbReference type="Proteomes" id="UP001515683"/>
    </source>
</evidence>
<dbReference type="Proteomes" id="UP001515683">
    <property type="component" value="Unassembled WGS sequence"/>
</dbReference>
<proteinExistence type="predicted"/>
<evidence type="ECO:0000313" key="1">
    <source>
        <dbReference type="EMBL" id="NIF24035.1"/>
    </source>
</evidence>
<dbReference type="EMBL" id="VWXF01000011">
    <property type="protein sequence ID" value="NIF24035.1"/>
    <property type="molecule type" value="Genomic_DNA"/>
</dbReference>
<dbReference type="Pfam" id="PF06290">
    <property type="entry name" value="PsiB"/>
    <property type="match status" value="1"/>
</dbReference>
<protein>
    <submittedName>
        <fullName evidence="1">Uncharacterized protein</fullName>
    </submittedName>
</protein>
<dbReference type="RefSeq" id="WP_167017776.1">
    <property type="nucleotide sequence ID" value="NZ_VWXF01000011.1"/>
</dbReference>
<dbReference type="Gene3D" id="3.40.50.11880">
    <property type="entry name" value="Plasmid SOS inhibition protein"/>
    <property type="match status" value="1"/>
</dbReference>
<organism evidence="1 2">
    <name type="scientific">Candidatus Pantoea multigeneris</name>
    <dbReference type="NCBI Taxonomy" id="2608357"/>
    <lineage>
        <taxon>Bacteria</taxon>
        <taxon>Pseudomonadati</taxon>
        <taxon>Pseudomonadota</taxon>
        <taxon>Gammaproteobacteria</taxon>
        <taxon>Enterobacterales</taxon>
        <taxon>Erwiniaceae</taxon>
        <taxon>Pantoea</taxon>
    </lineage>
</organism>
<keyword evidence="2" id="KW-1185">Reference proteome</keyword>
<name>A0ABX0RF97_9GAMM</name>
<sequence>MSTAQSKAKNARGKRVAPAAHLNDVPRLRVEDMTPDAPLGVAELKQFTAADFEAWCLRGEDFRRRLSAAVIAALRPSDVWRVDFEQGGEWGGVCPVHLRFTHKACDQIIIDVMSAGPASPYWNGLLWVNTGSTGLYCWNEDGFDPGSITGLLERIDALVSAGRTQPVDIASVLWRGGPHA</sequence>
<dbReference type="InterPro" id="IPR009385">
    <property type="entry name" value="Plasmid_inh_PsiB"/>
</dbReference>
<gene>
    <name evidence="1" type="ORF">F3J40_20925</name>
</gene>
<reference evidence="1 2" key="1">
    <citation type="journal article" date="2019" name="bioRxiv">
        <title>Bacteria contribute to plant secondary compound degradation in a generalist herbivore system.</title>
        <authorList>
            <person name="Francoeur C.B."/>
            <person name="Khadempour L."/>
            <person name="Moreira-Soto R.D."/>
            <person name="Gotting K."/>
            <person name="Book A.J."/>
            <person name="Pinto-Tomas A.A."/>
            <person name="Keefover-Ring K."/>
            <person name="Currie C.R."/>
        </authorList>
    </citation>
    <scope>NUCLEOTIDE SEQUENCE [LARGE SCALE GENOMIC DNA]</scope>
    <source>
        <strain evidence="1">Acro-835</strain>
    </source>
</reference>
<accession>A0ABX0RF97</accession>
<dbReference type="InterPro" id="IPR038131">
    <property type="entry name" value="PsiB-like_sf"/>
</dbReference>